<comment type="caution">
    <text evidence="3">The sequence shown here is derived from an EMBL/GenBank/DDBJ whole genome shotgun (WGS) entry which is preliminary data.</text>
</comment>
<evidence type="ECO:0000259" key="2">
    <source>
        <dbReference type="Pfam" id="PF11887"/>
    </source>
</evidence>
<dbReference type="PANTHER" id="PTHR33371">
    <property type="entry name" value="INTERMEMBRANE PHOSPHOLIPID TRANSPORT SYSTEM BINDING PROTEIN MLAD-RELATED"/>
    <property type="match status" value="1"/>
</dbReference>
<dbReference type="Pfam" id="PF11887">
    <property type="entry name" value="Mce4_CUP1"/>
    <property type="match status" value="1"/>
</dbReference>
<keyword evidence="4" id="KW-1185">Reference proteome</keyword>
<gene>
    <name evidence="3" type="ORF">GCM10022263_43710</name>
</gene>
<protein>
    <submittedName>
        <fullName evidence="3">MCE family protein</fullName>
    </submittedName>
</protein>
<dbReference type="PANTHER" id="PTHR33371:SF18">
    <property type="entry name" value="MCE-FAMILY PROTEIN MCE3C"/>
    <property type="match status" value="1"/>
</dbReference>
<dbReference type="RefSeq" id="WP_218235828.1">
    <property type="nucleotide sequence ID" value="NZ_BAABBB010000028.1"/>
</dbReference>
<name>A0ABP6WIG5_9ACTN</name>
<accession>A0ABP6WIG5</accession>
<evidence type="ECO:0000259" key="1">
    <source>
        <dbReference type="Pfam" id="PF02470"/>
    </source>
</evidence>
<sequence>MKTPLSPSRGHLAWPLRVVAALVVLGLLLLGVRALAGDPAYHARLRHAAGLEPGDDVRMAGLKIGEVSAVTADRDQVDVRFSLTGDPADLGVTEDSTVQVKLLSILGERFLSLAPGKGEALGDDSTIAVSHAVDSYSIERFWLESTPQVEALDLDRVHQAVDVLATDLAVQPDALRDALDGIAGVSAIANDREQQLDALLTSIRKVTDLVLDQTGRLDQVLADGTSVMLMVQQRKETLRALLGDAHRFVTGLTALVRASAPQLKPALRDLRTVLRTLDEHRAQLDKTLRLAGPTMRVFTNATGDGPWLGVNAPWAVVPDDLVCSITPEDCK</sequence>
<evidence type="ECO:0000313" key="3">
    <source>
        <dbReference type="EMBL" id="GAA3552162.1"/>
    </source>
</evidence>
<dbReference type="NCBIfam" id="TIGR00996">
    <property type="entry name" value="Mtu_fam_mce"/>
    <property type="match status" value="1"/>
</dbReference>
<feature type="domain" description="Mce/MlaD" evidence="1">
    <location>
        <begin position="40"/>
        <end position="116"/>
    </location>
</feature>
<dbReference type="InterPro" id="IPR024516">
    <property type="entry name" value="Mce_C"/>
</dbReference>
<dbReference type="Proteomes" id="UP001500301">
    <property type="component" value="Unassembled WGS sequence"/>
</dbReference>
<proteinExistence type="predicted"/>
<reference evidence="4" key="1">
    <citation type="journal article" date="2019" name="Int. J. Syst. Evol. Microbiol.">
        <title>The Global Catalogue of Microorganisms (GCM) 10K type strain sequencing project: providing services to taxonomists for standard genome sequencing and annotation.</title>
        <authorList>
            <consortium name="The Broad Institute Genomics Platform"/>
            <consortium name="The Broad Institute Genome Sequencing Center for Infectious Disease"/>
            <person name="Wu L."/>
            <person name="Ma J."/>
        </authorList>
    </citation>
    <scope>NUCLEOTIDE SEQUENCE [LARGE SCALE GENOMIC DNA]</scope>
    <source>
        <strain evidence="4">JCM 17460</strain>
    </source>
</reference>
<dbReference type="InterPro" id="IPR005693">
    <property type="entry name" value="Mce"/>
</dbReference>
<evidence type="ECO:0000313" key="4">
    <source>
        <dbReference type="Proteomes" id="UP001500301"/>
    </source>
</evidence>
<dbReference type="InterPro" id="IPR003399">
    <property type="entry name" value="Mce/MlaD"/>
</dbReference>
<dbReference type="EMBL" id="BAABBB010000028">
    <property type="protein sequence ID" value="GAA3552162.1"/>
    <property type="molecule type" value="Genomic_DNA"/>
</dbReference>
<dbReference type="InterPro" id="IPR052336">
    <property type="entry name" value="MlaD_Phospholipid_Transporter"/>
</dbReference>
<feature type="domain" description="Mammalian cell entry C-terminal" evidence="2">
    <location>
        <begin position="123"/>
        <end position="304"/>
    </location>
</feature>
<dbReference type="Pfam" id="PF02470">
    <property type="entry name" value="MlaD"/>
    <property type="match status" value="1"/>
</dbReference>
<organism evidence="3 4">
    <name type="scientific">Nocardioides daeguensis</name>
    <dbReference type="NCBI Taxonomy" id="908359"/>
    <lineage>
        <taxon>Bacteria</taxon>
        <taxon>Bacillati</taxon>
        <taxon>Actinomycetota</taxon>
        <taxon>Actinomycetes</taxon>
        <taxon>Propionibacteriales</taxon>
        <taxon>Nocardioidaceae</taxon>
        <taxon>Nocardioides</taxon>
    </lineage>
</organism>